<evidence type="ECO:0000313" key="2">
    <source>
        <dbReference type="EMBL" id="KAB1142545.1"/>
    </source>
</evidence>
<feature type="region of interest" description="Disordered" evidence="1">
    <location>
        <begin position="113"/>
        <end position="148"/>
    </location>
</feature>
<accession>A0A6H9USX2</accession>
<dbReference type="Gene3D" id="2.180.10.10">
    <property type="entry name" value="RHS repeat-associated core"/>
    <property type="match status" value="1"/>
</dbReference>
<comment type="caution">
    <text evidence="2">The sequence shown here is derived from an EMBL/GenBank/DDBJ whole genome shotgun (WGS) entry which is preliminary data.</text>
</comment>
<protein>
    <recommendedName>
        <fullName evidence="4">RHS repeat-associated core domain-containing protein</fullName>
    </recommendedName>
</protein>
<organism evidence="2 3">
    <name type="scientific">Streptomyces luteolifulvus</name>
    <dbReference type="NCBI Taxonomy" id="2615112"/>
    <lineage>
        <taxon>Bacteria</taxon>
        <taxon>Bacillati</taxon>
        <taxon>Actinomycetota</taxon>
        <taxon>Actinomycetes</taxon>
        <taxon>Kitasatosporales</taxon>
        <taxon>Streptomycetaceae</taxon>
        <taxon>Streptomyces</taxon>
    </lineage>
</organism>
<dbReference type="Proteomes" id="UP000442707">
    <property type="component" value="Unassembled WGS sequence"/>
</dbReference>
<dbReference type="EMBL" id="VZRB01000024">
    <property type="protein sequence ID" value="KAB1142545.1"/>
    <property type="molecule type" value="Genomic_DNA"/>
</dbReference>
<reference evidence="2 3" key="1">
    <citation type="submission" date="2019-09" db="EMBL/GenBank/DDBJ databases">
        <title>Screening of Novel Bioactive Compounds from Soil-Associated.</title>
        <authorList>
            <person name="Zhao S."/>
        </authorList>
    </citation>
    <scope>NUCLEOTIDE SEQUENCE [LARGE SCALE GENOMIC DNA]</scope>
    <source>
        <strain evidence="2 3">HIT-DPA4</strain>
    </source>
</reference>
<sequence>MPSRQIPKPDAADPTKEAYNPYRYNAKRWDAQSGTYDMGFRDYNPGLNRNTTRDMYNRALADMGPGVDPFTGNRYVFTAGKPANRIEIDGHTSCDITGMCGGVYRETPMIRAEQRAEPSPAFSPRYAGLTRSQAARSSSAAAWSGRDR</sequence>
<keyword evidence="3" id="KW-1185">Reference proteome</keyword>
<evidence type="ECO:0008006" key="4">
    <source>
        <dbReference type="Google" id="ProtNLM"/>
    </source>
</evidence>
<evidence type="ECO:0000256" key="1">
    <source>
        <dbReference type="SAM" id="MobiDB-lite"/>
    </source>
</evidence>
<dbReference type="NCBIfam" id="TIGR03696">
    <property type="entry name" value="Rhs_assc_core"/>
    <property type="match status" value="1"/>
</dbReference>
<evidence type="ECO:0000313" key="3">
    <source>
        <dbReference type="Proteomes" id="UP000442707"/>
    </source>
</evidence>
<proteinExistence type="predicted"/>
<dbReference type="InterPro" id="IPR022385">
    <property type="entry name" value="Rhs_assc_core"/>
</dbReference>
<gene>
    <name evidence="2" type="ORF">F7R91_29045</name>
</gene>
<feature type="compositionally biased region" description="Low complexity" evidence="1">
    <location>
        <begin position="131"/>
        <end position="148"/>
    </location>
</feature>
<name>A0A6H9USX2_9ACTN</name>
<dbReference type="AlphaFoldDB" id="A0A6H9USX2"/>